<protein>
    <submittedName>
        <fullName evidence="2">Uncharacterized protein</fullName>
    </submittedName>
</protein>
<name>A0A6H0Y1R8_9PEZI</name>
<dbReference type="OrthoDB" id="3646623at2759"/>
<feature type="region of interest" description="Disordered" evidence="1">
    <location>
        <begin position="219"/>
        <end position="248"/>
    </location>
</feature>
<proteinExistence type="predicted"/>
<reference evidence="2 3" key="1">
    <citation type="journal article" date="2016" name="Sci. Rep.">
        <title>Peltaster fructicola genome reveals evolution from an invasive phytopathogen to an ectophytic parasite.</title>
        <authorList>
            <person name="Xu C."/>
            <person name="Chen H."/>
            <person name="Gleason M.L."/>
            <person name="Xu J.R."/>
            <person name="Liu H."/>
            <person name="Zhang R."/>
            <person name="Sun G."/>
        </authorList>
    </citation>
    <scope>NUCLEOTIDE SEQUENCE [LARGE SCALE GENOMIC DNA]</scope>
    <source>
        <strain evidence="2 3">LNHT1506</strain>
    </source>
</reference>
<sequence length="248" mass="27560">MAKYKTGAFIAAHSAQTSTTSPLSVSTLSRLSTPVKTYEVIKSSQFTWRGLELRRHGTPELWANFIPEVGRDPVLTLHNESSRGPVVAGATLPAQGRGLKVVVGDPYSKPPKEFISVDHKSFFKSSYGISLRTDEPAYEWRKTHNKELGSRRMARDDIKLVDPSNGGNILAAYIENHDGDRDAEADIKIFVELDTDLELLIVASSIGLQERLRQQRVNNTAFPKGPPHALNRQTRHQEVIPVPQSTHT</sequence>
<evidence type="ECO:0000256" key="1">
    <source>
        <dbReference type="SAM" id="MobiDB-lite"/>
    </source>
</evidence>
<dbReference type="AlphaFoldDB" id="A0A6H0Y1R8"/>
<keyword evidence="3" id="KW-1185">Reference proteome</keyword>
<accession>A0A6H0Y1R8</accession>
<dbReference type="EMBL" id="CP051142">
    <property type="protein sequence ID" value="QIX00809.1"/>
    <property type="molecule type" value="Genomic_DNA"/>
</dbReference>
<evidence type="ECO:0000313" key="3">
    <source>
        <dbReference type="Proteomes" id="UP000503462"/>
    </source>
</evidence>
<organism evidence="2 3">
    <name type="scientific">Peltaster fructicola</name>
    <dbReference type="NCBI Taxonomy" id="286661"/>
    <lineage>
        <taxon>Eukaryota</taxon>
        <taxon>Fungi</taxon>
        <taxon>Dikarya</taxon>
        <taxon>Ascomycota</taxon>
        <taxon>Pezizomycotina</taxon>
        <taxon>Dothideomycetes</taxon>
        <taxon>Dothideomycetes incertae sedis</taxon>
        <taxon>Peltaster</taxon>
    </lineage>
</organism>
<evidence type="ECO:0000313" key="2">
    <source>
        <dbReference type="EMBL" id="QIX00809.1"/>
    </source>
</evidence>
<dbReference type="Proteomes" id="UP000503462">
    <property type="component" value="Chromosome 4"/>
</dbReference>
<gene>
    <name evidence="2" type="ORF">AMS68_006326</name>
</gene>